<dbReference type="Pfam" id="PF03009">
    <property type="entry name" value="GDPD"/>
    <property type="match status" value="2"/>
</dbReference>
<dbReference type="PANTHER" id="PTHR46211:SF14">
    <property type="entry name" value="GLYCEROPHOSPHODIESTER PHOSPHODIESTERASE"/>
    <property type="match status" value="1"/>
</dbReference>
<dbReference type="Proteomes" id="UP000222056">
    <property type="component" value="Unassembled WGS sequence"/>
</dbReference>
<protein>
    <submittedName>
        <fullName evidence="2">Glycerophosphoryl diester phosphodiesterase</fullName>
    </submittedName>
</protein>
<dbReference type="GO" id="GO:0008081">
    <property type="term" value="F:phosphoric diester hydrolase activity"/>
    <property type="evidence" value="ECO:0007669"/>
    <property type="project" value="InterPro"/>
</dbReference>
<dbReference type="PROSITE" id="PS51704">
    <property type="entry name" value="GP_PDE"/>
    <property type="match status" value="1"/>
</dbReference>
<dbReference type="RefSeq" id="WP_177169312.1">
    <property type="nucleotide sequence ID" value="NZ_FNWJ01000001.1"/>
</dbReference>
<dbReference type="AlphaFoldDB" id="A0A1H6FKR8"/>
<gene>
    <name evidence="2" type="ORF">SAMN02745716_0773</name>
</gene>
<proteinExistence type="predicted"/>
<dbReference type="STRING" id="29539.SAMN02745716_0773"/>
<dbReference type="SUPFAM" id="SSF51695">
    <property type="entry name" value="PLC-like phosphodiesterases"/>
    <property type="match status" value="1"/>
</dbReference>
<evidence type="ECO:0000313" key="2">
    <source>
        <dbReference type="EMBL" id="SEH11459.1"/>
    </source>
</evidence>
<accession>A0A1H6FKR8</accession>
<dbReference type="InterPro" id="IPR017946">
    <property type="entry name" value="PLC-like_Pdiesterase_TIM-brl"/>
</dbReference>
<evidence type="ECO:0000313" key="3">
    <source>
        <dbReference type="Proteomes" id="UP000222056"/>
    </source>
</evidence>
<feature type="domain" description="GP-PDE" evidence="1">
    <location>
        <begin position="2"/>
        <end position="230"/>
    </location>
</feature>
<keyword evidence="3" id="KW-1185">Reference proteome</keyword>
<name>A0A1H6FKR8_THEAL</name>
<dbReference type="EMBL" id="FNWJ01000001">
    <property type="protein sequence ID" value="SEH11459.1"/>
    <property type="molecule type" value="Genomic_DNA"/>
</dbReference>
<dbReference type="CDD" id="cd08556">
    <property type="entry name" value="GDPD"/>
    <property type="match status" value="1"/>
</dbReference>
<reference evidence="3" key="1">
    <citation type="submission" date="2016-10" db="EMBL/GenBank/DDBJ databases">
        <authorList>
            <person name="Varghese N."/>
            <person name="Submissions S."/>
        </authorList>
    </citation>
    <scope>NUCLEOTIDE SEQUENCE [LARGE SCALE GENOMIC DNA]</scope>
    <source>
        <strain evidence="3">ATCC 35263</strain>
    </source>
</reference>
<dbReference type="InterPro" id="IPR030395">
    <property type="entry name" value="GP_PDE_dom"/>
</dbReference>
<dbReference type="PANTHER" id="PTHR46211">
    <property type="entry name" value="GLYCEROPHOSPHORYL DIESTER PHOSPHODIESTERASE"/>
    <property type="match status" value="1"/>
</dbReference>
<sequence length="241" mass="26473">MKRVGHKGAAAHVAPGNTLASFDVALRLGVDMIEFDVLRDAHGRLVLAHDEHDLLHREPVTLEDALDHLAGVSYDSVELDVDLKLPGYEREVVAALAARGLLERTLVSSTWPQSLELIGKIAPGLRRGLSVPRVRRDYTRTALALPAYAVLVWWRRRLPARAARAIRSGLCEALMAHRLLVGPRLLEAVHEAGGELYVWTVDDAREIERLERLGVDGVITNDPSLFSSLAGRRAITAEEAA</sequence>
<evidence type="ECO:0000259" key="1">
    <source>
        <dbReference type="PROSITE" id="PS51704"/>
    </source>
</evidence>
<dbReference type="Gene3D" id="3.20.20.190">
    <property type="entry name" value="Phosphatidylinositol (PI) phosphodiesterase"/>
    <property type="match status" value="2"/>
</dbReference>
<organism evidence="2 3">
    <name type="scientific">Thermoleophilum album</name>
    <dbReference type="NCBI Taxonomy" id="29539"/>
    <lineage>
        <taxon>Bacteria</taxon>
        <taxon>Bacillati</taxon>
        <taxon>Actinomycetota</taxon>
        <taxon>Thermoleophilia</taxon>
        <taxon>Thermoleophilales</taxon>
        <taxon>Thermoleophilaceae</taxon>
        <taxon>Thermoleophilum</taxon>
    </lineage>
</organism>
<dbReference type="GO" id="GO:0006629">
    <property type="term" value="P:lipid metabolic process"/>
    <property type="evidence" value="ECO:0007669"/>
    <property type="project" value="InterPro"/>
</dbReference>